<dbReference type="NCBIfam" id="NF033516">
    <property type="entry name" value="transpos_IS3"/>
    <property type="match status" value="1"/>
</dbReference>
<dbReference type="GO" id="GO:0015074">
    <property type="term" value="P:DNA integration"/>
    <property type="evidence" value="ECO:0007669"/>
    <property type="project" value="InterPro"/>
</dbReference>
<protein>
    <submittedName>
        <fullName evidence="4">IS3 family transposase</fullName>
    </submittedName>
</protein>
<evidence type="ECO:0000313" key="5">
    <source>
        <dbReference type="Proteomes" id="UP000093740"/>
    </source>
</evidence>
<sequence>MTQKQYSEEFKEQIIKECEEVGNVAMVARRHNLSPKTIYGWTYAAKKRGSIKPLPKNQNKRLSEAEKRLETISQENVQLKKLLGEKELELAILRDLRDTVNPPVTGRVEVAKKWISEGYKASLVLSFVGLAPSTYYENINRQNKEQKEKEEIEDDKSNHHGRPVPGYSFTYDGRKISDEEIKECLSELICSDGYPYGYRKLTMSLKRDYNIAVNHKKVYRLCDEMGILRPQRVIVSRHPKHLAKMDTVNAPNQLWEMDIKYGYIAGEDRFFFQLSIIDVYDRSIIDYYVGLSCTAKDACRVLKSALAARGLNDCTSLPKIRTDNGPQFVSKLFNDTVEELGIIHERIPVKTPNMNAHIESFHSILEYECYSRYEFESFKEVYGVINEYMRYYNERRIHGSIKYMAPNKFYEAFMSNGVKIQEFSA</sequence>
<dbReference type="Pfam" id="PF13333">
    <property type="entry name" value="rve_2"/>
    <property type="match status" value="1"/>
</dbReference>
<dbReference type="InterPro" id="IPR025948">
    <property type="entry name" value="HTH-like_dom"/>
</dbReference>
<dbReference type="Pfam" id="PF01527">
    <property type="entry name" value="HTH_Tnp_1"/>
    <property type="match status" value="1"/>
</dbReference>
<dbReference type="AlphaFoldDB" id="A0AAI8GCJ0"/>
<accession>A0AAI8GCJ0</accession>
<evidence type="ECO:0000313" key="4">
    <source>
        <dbReference type="EMBL" id="AMW32090.2"/>
    </source>
</evidence>
<dbReference type="Proteomes" id="UP000093740">
    <property type="component" value="Chromosome"/>
</dbReference>
<dbReference type="InterPro" id="IPR002514">
    <property type="entry name" value="Transposase_8"/>
</dbReference>
<evidence type="ECO:0000256" key="1">
    <source>
        <dbReference type="SAM" id="Coils"/>
    </source>
</evidence>
<feature type="domain" description="Integrase catalytic" evidence="3">
    <location>
        <begin position="247"/>
        <end position="414"/>
    </location>
</feature>
<reference evidence="4 5" key="1">
    <citation type="journal article" date="2015" name="Stand. Genomic Sci.">
        <title>Genome sequence of a native-feather degrading extremely thermophilic Eubacterium, Fervidobacterium islandicum AW-1.</title>
        <authorList>
            <person name="Lee Y.J."/>
            <person name="Jeong H."/>
            <person name="Park G.S."/>
            <person name="Kwak Y."/>
            <person name="Lee S.J."/>
            <person name="Lee S.J."/>
            <person name="Park M.K."/>
            <person name="Kim J.Y."/>
            <person name="Kang H.K."/>
            <person name="Shin J.H."/>
            <person name="Lee D.W."/>
        </authorList>
    </citation>
    <scope>NUCLEOTIDE SEQUENCE [LARGE SCALE GENOMIC DNA]</scope>
    <source>
        <strain evidence="4 5">AW-1</strain>
    </source>
</reference>
<dbReference type="SUPFAM" id="SSF53098">
    <property type="entry name" value="Ribonuclease H-like"/>
    <property type="match status" value="1"/>
</dbReference>
<dbReference type="InterPro" id="IPR036397">
    <property type="entry name" value="RNaseH_sf"/>
</dbReference>
<feature type="compositionally biased region" description="Basic and acidic residues" evidence="2">
    <location>
        <begin position="142"/>
        <end position="158"/>
    </location>
</feature>
<dbReference type="SUPFAM" id="SSF46689">
    <property type="entry name" value="Homeodomain-like"/>
    <property type="match status" value="1"/>
</dbReference>
<keyword evidence="5" id="KW-1185">Reference proteome</keyword>
<dbReference type="RefSeq" id="WP_145974437.1">
    <property type="nucleotide sequence ID" value="NZ_CP014334.2"/>
</dbReference>
<dbReference type="InterPro" id="IPR009057">
    <property type="entry name" value="Homeodomain-like_sf"/>
</dbReference>
<gene>
    <name evidence="4" type="ORF">NA23_01290</name>
</gene>
<dbReference type="Pfam" id="PF13276">
    <property type="entry name" value="HTH_21"/>
    <property type="match status" value="1"/>
</dbReference>
<dbReference type="Pfam" id="PF00665">
    <property type="entry name" value="rve"/>
    <property type="match status" value="1"/>
</dbReference>
<dbReference type="EMBL" id="CP014334">
    <property type="protein sequence ID" value="AMW32090.2"/>
    <property type="molecule type" value="Genomic_DNA"/>
</dbReference>
<feature type="region of interest" description="Disordered" evidence="2">
    <location>
        <begin position="141"/>
        <end position="165"/>
    </location>
</feature>
<proteinExistence type="predicted"/>
<dbReference type="PROSITE" id="PS50994">
    <property type="entry name" value="INTEGRASE"/>
    <property type="match status" value="1"/>
</dbReference>
<name>A0AAI8GCJ0_FERIS</name>
<evidence type="ECO:0000259" key="3">
    <source>
        <dbReference type="PROSITE" id="PS50994"/>
    </source>
</evidence>
<dbReference type="GO" id="GO:0003677">
    <property type="term" value="F:DNA binding"/>
    <property type="evidence" value="ECO:0007669"/>
    <property type="project" value="InterPro"/>
</dbReference>
<dbReference type="GO" id="GO:0004803">
    <property type="term" value="F:transposase activity"/>
    <property type="evidence" value="ECO:0007669"/>
    <property type="project" value="InterPro"/>
</dbReference>
<dbReference type="GO" id="GO:0006313">
    <property type="term" value="P:DNA transposition"/>
    <property type="evidence" value="ECO:0007669"/>
    <property type="project" value="InterPro"/>
</dbReference>
<feature type="coiled-coil region" evidence="1">
    <location>
        <begin position="62"/>
        <end position="89"/>
    </location>
</feature>
<keyword evidence="1" id="KW-0175">Coiled coil</keyword>
<dbReference type="PANTHER" id="PTHR47515:SF2">
    <property type="entry name" value="INTEGRASE CORE DOMAIN PROTEIN"/>
    <property type="match status" value="1"/>
</dbReference>
<dbReference type="PANTHER" id="PTHR47515">
    <property type="entry name" value="LOW CALCIUM RESPONSE LOCUS PROTEIN T"/>
    <property type="match status" value="1"/>
</dbReference>
<dbReference type="InterPro" id="IPR001584">
    <property type="entry name" value="Integrase_cat-core"/>
</dbReference>
<dbReference type="InterPro" id="IPR048020">
    <property type="entry name" value="Transpos_IS3"/>
</dbReference>
<organism evidence="4 5">
    <name type="scientific">Fervidobacterium islandicum</name>
    <dbReference type="NCBI Taxonomy" id="2423"/>
    <lineage>
        <taxon>Bacteria</taxon>
        <taxon>Thermotogati</taxon>
        <taxon>Thermotogota</taxon>
        <taxon>Thermotogae</taxon>
        <taxon>Thermotogales</taxon>
        <taxon>Fervidobacteriaceae</taxon>
        <taxon>Fervidobacterium</taxon>
    </lineage>
</organism>
<dbReference type="KEGG" id="fia:NA23_01290"/>
<dbReference type="Gene3D" id="3.30.420.10">
    <property type="entry name" value="Ribonuclease H-like superfamily/Ribonuclease H"/>
    <property type="match status" value="1"/>
</dbReference>
<evidence type="ECO:0000256" key="2">
    <source>
        <dbReference type="SAM" id="MobiDB-lite"/>
    </source>
</evidence>
<dbReference type="InterPro" id="IPR012337">
    <property type="entry name" value="RNaseH-like_sf"/>
</dbReference>